<name>X1I2Z9_9ZZZZ</name>
<evidence type="ECO:0000313" key="1">
    <source>
        <dbReference type="EMBL" id="GAH76067.1"/>
    </source>
</evidence>
<proteinExistence type="predicted"/>
<dbReference type="AlphaFoldDB" id="X1I2Z9"/>
<accession>X1I2Z9</accession>
<sequence length="272" mass="29270">GASEHLGWMKGEGRCAPGAGNTHCTNVGPIHRAGIYPYLEKWFGMETPAPETQERREDTALACLSEAVAPRKKLLRDLTAKKAAEQLAALRAGLNALPVDARRASLRERWARVLGDVEPPSTPTADIRAKSEVAGAVVERILLEVEPGIVVPMLLLLPAGRDGRTPVVVAVAQQGKGVFLHERSDELAGLLDAGITVCLPDVRGTGETQPGRMHGCESGLIDISEQELMLGRTLLGLQLRDLRSVLAYLRTRSEIDMSRLGLWGDSSAPLNP</sequence>
<gene>
    <name evidence="1" type="ORF">S03H2_42425</name>
</gene>
<protein>
    <recommendedName>
        <fullName evidence="2">Acetyl xylan esterase domain-containing protein</fullName>
    </recommendedName>
</protein>
<dbReference type="InterPro" id="IPR029058">
    <property type="entry name" value="AB_hydrolase_fold"/>
</dbReference>
<feature type="non-terminal residue" evidence="1">
    <location>
        <position position="272"/>
    </location>
</feature>
<organism evidence="1">
    <name type="scientific">marine sediment metagenome</name>
    <dbReference type="NCBI Taxonomy" id="412755"/>
    <lineage>
        <taxon>unclassified sequences</taxon>
        <taxon>metagenomes</taxon>
        <taxon>ecological metagenomes</taxon>
    </lineage>
</organism>
<dbReference type="SUPFAM" id="SSF53474">
    <property type="entry name" value="alpha/beta-Hydrolases"/>
    <property type="match status" value="1"/>
</dbReference>
<reference evidence="1" key="1">
    <citation type="journal article" date="2014" name="Front. Microbiol.">
        <title>High frequency of phylogenetically diverse reductive dehalogenase-homologous genes in deep subseafloor sedimentary metagenomes.</title>
        <authorList>
            <person name="Kawai M."/>
            <person name="Futagami T."/>
            <person name="Toyoda A."/>
            <person name="Takaki Y."/>
            <person name="Nishi S."/>
            <person name="Hori S."/>
            <person name="Arai W."/>
            <person name="Tsubouchi T."/>
            <person name="Morono Y."/>
            <person name="Uchiyama I."/>
            <person name="Ito T."/>
            <person name="Fujiyama A."/>
            <person name="Inagaki F."/>
            <person name="Takami H."/>
        </authorList>
    </citation>
    <scope>NUCLEOTIDE SEQUENCE</scope>
    <source>
        <strain evidence="1">Expedition CK06-06</strain>
    </source>
</reference>
<evidence type="ECO:0008006" key="2">
    <source>
        <dbReference type="Google" id="ProtNLM"/>
    </source>
</evidence>
<dbReference type="EMBL" id="BARU01026409">
    <property type="protein sequence ID" value="GAH76067.1"/>
    <property type="molecule type" value="Genomic_DNA"/>
</dbReference>
<dbReference type="Gene3D" id="3.40.50.1820">
    <property type="entry name" value="alpha/beta hydrolase"/>
    <property type="match status" value="1"/>
</dbReference>
<comment type="caution">
    <text evidence="1">The sequence shown here is derived from an EMBL/GenBank/DDBJ whole genome shotgun (WGS) entry which is preliminary data.</text>
</comment>
<feature type="non-terminal residue" evidence="1">
    <location>
        <position position="1"/>
    </location>
</feature>